<dbReference type="Proteomes" id="UP000002277">
    <property type="component" value="Chromosome 9"/>
</dbReference>
<dbReference type="GO" id="GO:0000122">
    <property type="term" value="P:negative regulation of transcription by RNA polymerase II"/>
    <property type="evidence" value="ECO:0000318"/>
    <property type="project" value="GO_Central"/>
</dbReference>
<evidence type="ECO:0000256" key="9">
    <source>
        <dbReference type="ARBA" id="ARBA00022723"/>
    </source>
</evidence>
<keyword evidence="6" id="KW-0489">Methyltransferase</keyword>
<dbReference type="FunFam" id="2.170.270.10:FF:000005">
    <property type="entry name" value="Euchromatic histone-lysine N-methyltransferase 2"/>
    <property type="match status" value="1"/>
</dbReference>
<dbReference type="Gene3D" id="2.170.270.10">
    <property type="entry name" value="SET domain"/>
    <property type="match status" value="1"/>
</dbReference>
<dbReference type="InterPro" id="IPR043550">
    <property type="entry name" value="EHMT1/EHMT2"/>
</dbReference>
<dbReference type="AlphaFoldDB" id="H2R5Y8"/>
<evidence type="ECO:0000256" key="6">
    <source>
        <dbReference type="ARBA" id="ARBA00022603"/>
    </source>
</evidence>
<dbReference type="GO" id="GO:0045995">
    <property type="term" value="P:regulation of embryonic development"/>
    <property type="evidence" value="ECO:0007669"/>
    <property type="project" value="Ensembl"/>
</dbReference>
<evidence type="ECO:0000256" key="12">
    <source>
        <dbReference type="ARBA" id="ARBA00022843"/>
    </source>
</evidence>
<feature type="compositionally biased region" description="Acidic residues" evidence="20">
    <location>
        <begin position="228"/>
        <end position="244"/>
    </location>
</feature>
<dbReference type="PRINTS" id="PR01415">
    <property type="entry name" value="ANKYRIN"/>
</dbReference>
<evidence type="ECO:0000256" key="13">
    <source>
        <dbReference type="ARBA" id="ARBA00022853"/>
    </source>
</evidence>
<evidence type="ECO:0000256" key="20">
    <source>
        <dbReference type="SAM" id="MobiDB-lite"/>
    </source>
</evidence>
<dbReference type="PROSITE" id="PS50297">
    <property type="entry name" value="ANK_REP_REGION"/>
    <property type="match status" value="5"/>
</dbReference>
<evidence type="ECO:0000256" key="3">
    <source>
        <dbReference type="ARBA" id="ARBA00022454"/>
    </source>
</evidence>
<dbReference type="Bgee" id="ENSPTRG00000021607">
    <property type="expression patterns" value="Expressed in lymph node and 22 other cell types or tissues"/>
</dbReference>
<reference evidence="23 24" key="1">
    <citation type="journal article" date="2005" name="Nature">
        <title>Initial sequence of the chimpanzee genome and comparison with the human genome.</title>
        <authorList>
            <consortium name="Chimpanzee sequencing and analysis consortium"/>
        </authorList>
    </citation>
    <scope>NUCLEOTIDE SEQUENCE [LARGE SCALE GENOMIC DNA]</scope>
</reference>
<dbReference type="SMART" id="SM00248">
    <property type="entry name" value="ANK"/>
    <property type="match status" value="7"/>
</dbReference>
<dbReference type="eggNOG" id="KOG1082">
    <property type="taxonomic scope" value="Eukaryota"/>
</dbReference>
<reference evidence="23" key="2">
    <citation type="submission" date="2025-08" db="UniProtKB">
        <authorList>
            <consortium name="Ensembl"/>
        </authorList>
    </citation>
    <scope>IDENTIFICATION</scope>
</reference>
<dbReference type="GO" id="GO:0140718">
    <property type="term" value="P:facultative heterochromatin formation"/>
    <property type="evidence" value="ECO:0007669"/>
    <property type="project" value="Ensembl"/>
</dbReference>
<evidence type="ECO:0000256" key="2">
    <source>
        <dbReference type="ARBA" id="ARBA00004286"/>
    </source>
</evidence>
<comment type="subcellular location">
    <subcellularLocation>
        <location evidence="2">Chromosome</location>
    </subcellularLocation>
    <subcellularLocation>
        <location evidence="1">Nucleus</location>
    </subcellularLocation>
</comment>
<dbReference type="GO" id="GO:0140948">
    <property type="term" value="F:histone H3K9 monomethyltransferase activity"/>
    <property type="evidence" value="ECO:0007669"/>
    <property type="project" value="UniProtKB-EC"/>
</dbReference>
<feature type="repeat" description="ANK" evidence="19">
    <location>
        <begin position="607"/>
        <end position="639"/>
    </location>
</feature>
<dbReference type="Ensembl" id="ENSPTRT00000055983.5">
    <property type="protein sequence ID" value="ENSPTRP00000048599.5"/>
    <property type="gene ID" value="ENSPTRG00000021607.7"/>
</dbReference>
<dbReference type="EC" id="2.1.1.367" evidence="18"/>
<dbReference type="Pfam" id="PF13637">
    <property type="entry name" value="Ank_4"/>
    <property type="match status" value="1"/>
</dbReference>
<evidence type="ECO:0000256" key="19">
    <source>
        <dbReference type="PROSITE-ProRule" id="PRU00023"/>
    </source>
</evidence>
<dbReference type="HOGENOM" id="CLU_005790_3_0_1"/>
<dbReference type="GO" id="GO:0001222">
    <property type="term" value="F:transcription corepressor binding"/>
    <property type="evidence" value="ECO:0007669"/>
    <property type="project" value="UniProtKB-ARBA"/>
</dbReference>
<dbReference type="EMBL" id="AACZ04062180">
    <property type="status" value="NOT_ANNOTATED_CDS"/>
    <property type="molecule type" value="Genomic_DNA"/>
</dbReference>
<dbReference type="SUPFAM" id="SSF82199">
    <property type="entry name" value="SET domain"/>
    <property type="match status" value="1"/>
</dbReference>
<dbReference type="SMART" id="SM00317">
    <property type="entry name" value="SET"/>
    <property type="match status" value="1"/>
</dbReference>
<evidence type="ECO:0000256" key="8">
    <source>
        <dbReference type="ARBA" id="ARBA00022691"/>
    </source>
</evidence>
<dbReference type="GO" id="GO:0005634">
    <property type="term" value="C:nucleus"/>
    <property type="evidence" value="ECO:0000318"/>
    <property type="project" value="GO_Central"/>
</dbReference>
<dbReference type="EMBL" id="AACZ04062183">
    <property type="status" value="NOT_ANNOTATED_CDS"/>
    <property type="molecule type" value="Genomic_DNA"/>
</dbReference>
<dbReference type="GO" id="GO:0005654">
    <property type="term" value="C:nucleoplasm"/>
    <property type="evidence" value="ECO:0007669"/>
    <property type="project" value="UniProtKB-ARBA"/>
</dbReference>
<dbReference type="PANTHER" id="PTHR46307">
    <property type="entry name" value="G9A, ISOFORM B"/>
    <property type="match status" value="1"/>
</dbReference>
<protein>
    <recommendedName>
        <fullName evidence="18">[histone H3]-lysine(9) N-methyltransferase</fullName>
        <ecNumber evidence="18">2.1.1.367</ecNumber>
    </recommendedName>
</protein>
<keyword evidence="11" id="KW-0862">Zinc</keyword>
<evidence type="ECO:0000313" key="23">
    <source>
        <dbReference type="Ensembl" id="ENSPTRP00000048599.5"/>
    </source>
</evidence>
<feature type="compositionally biased region" description="Acidic residues" evidence="20">
    <location>
        <begin position="278"/>
        <end position="300"/>
    </location>
</feature>
<evidence type="ECO:0000256" key="14">
    <source>
        <dbReference type="ARBA" id="ARBA00023043"/>
    </source>
</evidence>
<evidence type="ECO:0000313" key="24">
    <source>
        <dbReference type="Proteomes" id="UP000002277"/>
    </source>
</evidence>
<dbReference type="GO" id="GO:0002039">
    <property type="term" value="F:p53 binding"/>
    <property type="evidence" value="ECO:0007669"/>
    <property type="project" value="InterPro"/>
</dbReference>
<dbReference type="PROSITE" id="PS50280">
    <property type="entry name" value="SET"/>
    <property type="match status" value="1"/>
</dbReference>
<feature type="compositionally biased region" description="Polar residues" evidence="20">
    <location>
        <begin position="492"/>
        <end position="505"/>
    </location>
</feature>
<dbReference type="SMART" id="SM00468">
    <property type="entry name" value="PreSET"/>
    <property type="match status" value="1"/>
</dbReference>
<feature type="compositionally biased region" description="Basic residues" evidence="20">
    <location>
        <begin position="324"/>
        <end position="334"/>
    </location>
</feature>
<dbReference type="PANTHER" id="PTHR46307:SF2">
    <property type="entry name" value="HISTONE-LYSINE N-METHYLTRANSFERASE EHMT1"/>
    <property type="match status" value="1"/>
</dbReference>
<dbReference type="InterPro" id="IPR038035">
    <property type="entry name" value="SET_EHMT1"/>
</dbReference>
<dbReference type="EMBL" id="AACZ04062181">
    <property type="status" value="NOT_ANNOTATED_CDS"/>
    <property type="molecule type" value="Genomic_DNA"/>
</dbReference>
<evidence type="ECO:0000313" key="25">
    <source>
        <dbReference type="VGNC" id="VGNC:13874"/>
    </source>
</evidence>
<keyword evidence="9" id="KW-0479">Metal-binding</keyword>
<comment type="catalytic activity">
    <reaction evidence="17">
        <text>N(6)-methyl-L-lysyl(9)-[histone H3] + S-adenosyl-L-methionine = N(6),N(6)-dimethyl-L-lysyl(9)-[histone H3] + S-adenosyl-L-homocysteine + H(+)</text>
        <dbReference type="Rhea" id="RHEA:60284"/>
        <dbReference type="Rhea" id="RHEA-COMP:15541"/>
        <dbReference type="Rhea" id="RHEA-COMP:15542"/>
        <dbReference type="ChEBI" id="CHEBI:15378"/>
        <dbReference type="ChEBI" id="CHEBI:57856"/>
        <dbReference type="ChEBI" id="CHEBI:59789"/>
        <dbReference type="ChEBI" id="CHEBI:61929"/>
        <dbReference type="ChEBI" id="CHEBI:61976"/>
    </reaction>
</comment>
<dbReference type="PROSITE" id="PS50088">
    <property type="entry name" value="ANK_REPEAT"/>
    <property type="match status" value="5"/>
</dbReference>
<dbReference type="VGNC" id="VGNC:13874">
    <property type="gene designation" value="EHMT1"/>
</dbReference>
<dbReference type="InterPro" id="IPR046341">
    <property type="entry name" value="SET_dom_sf"/>
</dbReference>
<dbReference type="GO" id="GO:0040029">
    <property type="term" value="P:epigenetic regulation of gene expression"/>
    <property type="evidence" value="ECO:0000318"/>
    <property type="project" value="GO_Central"/>
</dbReference>
<dbReference type="GO" id="GO:0070742">
    <property type="term" value="F:C2H2 zinc finger domain binding"/>
    <property type="evidence" value="ECO:0007669"/>
    <property type="project" value="Ensembl"/>
</dbReference>
<dbReference type="GO" id="GO:0032259">
    <property type="term" value="P:methylation"/>
    <property type="evidence" value="ECO:0007669"/>
    <property type="project" value="UniProtKB-KW"/>
</dbReference>
<dbReference type="InterPro" id="IPR002110">
    <property type="entry name" value="Ankyrin_rpt"/>
</dbReference>
<dbReference type="EMBL" id="AACZ04062184">
    <property type="status" value="NOT_ANNOTATED_CDS"/>
    <property type="molecule type" value="Genomic_DNA"/>
</dbReference>
<evidence type="ECO:0000256" key="4">
    <source>
        <dbReference type="ARBA" id="ARBA00022499"/>
    </source>
</evidence>
<dbReference type="EMBL" id="AACZ04062185">
    <property type="status" value="NOT_ANNOTATED_CDS"/>
    <property type="molecule type" value="Genomic_DNA"/>
</dbReference>
<keyword evidence="24" id="KW-1185">Reference proteome</keyword>
<reference evidence="23" key="3">
    <citation type="submission" date="2025-09" db="UniProtKB">
        <authorList>
            <consortium name="Ensembl"/>
        </authorList>
    </citation>
    <scope>IDENTIFICATION</scope>
</reference>
<keyword evidence="13" id="KW-0156">Chromatin regulator</keyword>
<comment type="catalytic activity">
    <reaction evidence="16">
        <text>L-lysyl(9)-[histone H3] + S-adenosyl-L-methionine = N(6)-methyl-L-lysyl(9)-[histone H3] + S-adenosyl-L-homocysteine + H(+)</text>
        <dbReference type="Rhea" id="RHEA:60280"/>
        <dbReference type="Rhea" id="RHEA-COMP:15542"/>
        <dbReference type="Rhea" id="RHEA-COMP:15546"/>
        <dbReference type="ChEBI" id="CHEBI:15378"/>
        <dbReference type="ChEBI" id="CHEBI:29969"/>
        <dbReference type="ChEBI" id="CHEBI:57856"/>
        <dbReference type="ChEBI" id="CHEBI:59789"/>
        <dbReference type="ChEBI" id="CHEBI:61929"/>
        <dbReference type="EC" id="2.1.1.367"/>
    </reaction>
</comment>
<gene>
    <name evidence="25" type="primary">EHMT1</name>
</gene>
<dbReference type="InterPro" id="IPR001214">
    <property type="entry name" value="SET_dom"/>
</dbReference>
<dbReference type="FunFam" id="1.25.40.20:FF:000029">
    <property type="entry name" value="histone-lysine N-methyltransferase EHMT1 isoform X2"/>
    <property type="match status" value="1"/>
</dbReference>
<keyword evidence="7" id="KW-0808">Transferase</keyword>
<dbReference type="Gene3D" id="1.25.40.20">
    <property type="entry name" value="Ankyrin repeat-containing domain"/>
    <property type="match status" value="1"/>
</dbReference>
<accession>H2R5Y8</accession>
<dbReference type="Pfam" id="PF12796">
    <property type="entry name" value="Ank_2"/>
    <property type="match status" value="2"/>
</dbReference>
<evidence type="ECO:0000256" key="17">
    <source>
        <dbReference type="ARBA" id="ARBA00052968"/>
    </source>
</evidence>
<evidence type="ECO:0000256" key="16">
    <source>
        <dbReference type="ARBA" id="ARBA00051161"/>
    </source>
</evidence>
<keyword evidence="14 19" id="KW-0040">ANK repeat</keyword>
<evidence type="ECO:0000256" key="11">
    <source>
        <dbReference type="ARBA" id="ARBA00022833"/>
    </source>
</evidence>
<evidence type="ECO:0000256" key="15">
    <source>
        <dbReference type="ARBA" id="ARBA00023242"/>
    </source>
</evidence>
<proteinExistence type="predicted"/>
<dbReference type="SUPFAM" id="SSF48403">
    <property type="entry name" value="Ankyrin repeat"/>
    <property type="match status" value="1"/>
</dbReference>
<evidence type="ECO:0000259" key="22">
    <source>
        <dbReference type="PROSITE" id="PS50867"/>
    </source>
</evidence>
<keyword evidence="12" id="KW-0832">Ubl conjugation</keyword>
<dbReference type="PROSITE" id="PS50867">
    <property type="entry name" value="PRE_SET"/>
    <property type="match status" value="1"/>
</dbReference>
<evidence type="ECO:0000259" key="21">
    <source>
        <dbReference type="PROSITE" id="PS50280"/>
    </source>
</evidence>
<dbReference type="Pfam" id="PF05033">
    <property type="entry name" value="Pre-SET"/>
    <property type="match status" value="1"/>
</dbReference>
<dbReference type="GO" id="GO:0046974">
    <property type="term" value="F:histone H3K9 methyltransferase activity"/>
    <property type="evidence" value="ECO:0000318"/>
    <property type="project" value="GO_Central"/>
</dbReference>
<dbReference type="InParanoid" id="H2R5Y8"/>
<dbReference type="GO" id="GO:0008270">
    <property type="term" value="F:zinc ion binding"/>
    <property type="evidence" value="ECO:0007669"/>
    <property type="project" value="InterPro"/>
</dbReference>
<keyword evidence="8" id="KW-0949">S-adenosyl-L-methionine</keyword>
<dbReference type="EMBL" id="AACZ04062182">
    <property type="status" value="NOT_ANNOTATED_CDS"/>
    <property type="molecule type" value="Genomic_DNA"/>
</dbReference>
<evidence type="ECO:0000256" key="10">
    <source>
        <dbReference type="ARBA" id="ARBA00022737"/>
    </source>
</evidence>
<dbReference type="Pfam" id="PF00856">
    <property type="entry name" value="SET"/>
    <property type="match status" value="1"/>
</dbReference>
<feature type="repeat" description="ANK" evidence="19">
    <location>
        <begin position="640"/>
        <end position="664"/>
    </location>
</feature>
<evidence type="ECO:0000256" key="5">
    <source>
        <dbReference type="ARBA" id="ARBA00022553"/>
    </source>
</evidence>
<evidence type="ECO:0000256" key="7">
    <source>
        <dbReference type="ARBA" id="ARBA00022679"/>
    </source>
</evidence>
<keyword evidence="4" id="KW-1017">Isopeptide bond</keyword>
<dbReference type="GO" id="GO:0000785">
    <property type="term" value="C:chromatin"/>
    <property type="evidence" value="ECO:0000318"/>
    <property type="project" value="GO_Central"/>
</dbReference>
<keyword evidence="15" id="KW-0539">Nucleus</keyword>
<dbReference type="GO" id="GO:0046976">
    <property type="term" value="F:histone H3K27 methyltransferase activity"/>
    <property type="evidence" value="ECO:0007669"/>
    <property type="project" value="Ensembl"/>
</dbReference>
<dbReference type="CDD" id="cd10535">
    <property type="entry name" value="SET_EHMT1"/>
    <property type="match status" value="1"/>
</dbReference>
<feature type="repeat" description="ANK" evidence="19">
    <location>
        <begin position="674"/>
        <end position="706"/>
    </location>
</feature>
<feature type="compositionally biased region" description="Basic and acidic residues" evidence="20">
    <location>
        <begin position="257"/>
        <end position="277"/>
    </location>
</feature>
<dbReference type="GO" id="GO:0006346">
    <property type="term" value="P:DNA methylation-dependent constitutive heterochromatin formation"/>
    <property type="evidence" value="ECO:0007669"/>
    <property type="project" value="Ensembl"/>
</dbReference>
<dbReference type="InterPro" id="IPR036770">
    <property type="entry name" value="Ankyrin_rpt-contain_sf"/>
</dbReference>
<feature type="repeat" description="ANK" evidence="19">
    <location>
        <begin position="574"/>
        <end position="606"/>
    </location>
</feature>
<keyword evidence="10" id="KW-0677">Repeat</keyword>
<dbReference type="FunCoup" id="H2R5Y8">
    <property type="interactions" value="4549"/>
</dbReference>
<dbReference type="InterPro" id="IPR007728">
    <property type="entry name" value="Pre-SET_dom"/>
</dbReference>
<dbReference type="GO" id="GO:0120162">
    <property type="term" value="P:positive regulation of cold-induced thermogenesis"/>
    <property type="evidence" value="ECO:0007669"/>
    <property type="project" value="Ensembl"/>
</dbReference>
<feature type="region of interest" description="Disordered" evidence="20">
    <location>
        <begin position="488"/>
        <end position="513"/>
    </location>
</feature>
<keyword evidence="3" id="KW-0158">Chromosome</keyword>
<dbReference type="GeneTree" id="ENSGT00940000156002"/>
<evidence type="ECO:0000256" key="1">
    <source>
        <dbReference type="ARBA" id="ARBA00004123"/>
    </source>
</evidence>
<organism evidence="23 24">
    <name type="scientific">Pan troglodytes</name>
    <name type="common">Chimpanzee</name>
    <dbReference type="NCBI Taxonomy" id="9598"/>
    <lineage>
        <taxon>Eukaryota</taxon>
        <taxon>Metazoa</taxon>
        <taxon>Chordata</taxon>
        <taxon>Craniata</taxon>
        <taxon>Vertebrata</taxon>
        <taxon>Euteleostomi</taxon>
        <taxon>Mammalia</taxon>
        <taxon>Eutheria</taxon>
        <taxon>Euarchontoglires</taxon>
        <taxon>Primates</taxon>
        <taxon>Haplorrhini</taxon>
        <taxon>Catarrhini</taxon>
        <taxon>Hominidae</taxon>
        <taxon>Pan</taxon>
    </lineage>
</organism>
<evidence type="ECO:0000256" key="18">
    <source>
        <dbReference type="ARBA" id="ARBA00066816"/>
    </source>
</evidence>
<keyword evidence="5" id="KW-0597">Phosphoprotein</keyword>
<sequence>GAFAVPARGEPQQDCCVKTELLGEGEGGHSACEGRARPVCENQHGACEGHTCHVCENQHGACEGRARPVCENQHGACEGRACPVCENQHGLFTVFVLKHAASKDPREVREARDHKEPKEEINKNISDFGRQQLLPPFPSLHQSLPQNQCYMATTKSQTACLPFVLAAAVSRKKKRRMGTYSLVPKKKTKVLKQRTVIEMFKSITHSTVGSKGEKDLGASSLHVNGESLEMDSDEDDSEELEEDDSHGAEQAAAFPTEDSRTSKESMSEADRAQKMDGESEEEQESVDTGEEEEGGDESDLSSESSIKKKFLKRKGKTDSPWIKPARKRRRRSRKKPSGLFTIIDHFLDVLLRSGLHELTCVCVTLGLANGPDVLETDGLQEVPLCSCRMETPKSREITTLANNQCMATESVDHEVSTFSREAGIPSHQALSSAGTQELLSRCGLTEPSPARPAWLCEHLSSTCYTPQHGGQTGSPEKETPIICTTCRRQQHMSRSSGPGATTPTRSRGPEDGAVGGFRRGSRWLFVWRMVICECLPAIVTVLSWSLWLHLKSLIKLCLFTVDGIDPNFKMEHQNKRSPLHAAAEAGHVDICHMLVQAGANIDTCSEDQRTPLMEAAENNHLEAVKYLIKAGALVDPKDAEGSTCLHLAAKKGHYEVVQYLLSNGQMDVNCQDDGGWTPMIWATEYKHVDLVKLLLSKGSDINIRDNEENICLHWAAFSGCVDIAEILLAAKCDLHAVNIHGDSPLHIAARENRYDCVVLFLSRDSDVTLKNKEGETPLQCASLNSQVWSALQMSKALQDSAPDRPSPVERIVSRDIARGYERIPIPCVNAVDSEPCPSNYKYVSQNCVTSPMNIDRNITHLQYCVCIDDCSSSNCMCGQLSMRCWYDKDGRLLPEFNMAEPPLIFECNHACSCWRNCRNRVVQNGLRARLQLYRTRDMGWGVRSLQDIPLGTFVCEYVGELISDSEADVREEDSYLFDLDNKDGEVYCIDARFYGNVSRFINHHCEPNLVPVRVFMAHQDLRFPRIAFFSTRLIEAGEQLGFDYGERFWDIKGRLFSCRCGSPKCRHSSAALAQRQASAAQEAQEDGLPDTSSAAAADPL</sequence>
<feature type="domain" description="Pre-SET" evidence="22">
    <location>
        <begin position="862"/>
        <end position="925"/>
    </location>
</feature>
<feature type="region of interest" description="Disordered" evidence="20">
    <location>
        <begin position="223"/>
        <end position="334"/>
    </location>
</feature>
<feature type="domain" description="SET" evidence="21">
    <location>
        <begin position="928"/>
        <end position="1045"/>
    </location>
</feature>
<name>H2R5Y8_PANTR</name>
<feature type="region of interest" description="Disordered" evidence="20">
    <location>
        <begin position="1076"/>
        <end position="1100"/>
    </location>
</feature>
<feature type="repeat" description="ANK" evidence="19">
    <location>
        <begin position="740"/>
        <end position="772"/>
    </location>
</feature>